<keyword evidence="4" id="KW-1185">Reference proteome</keyword>
<proteinExistence type="predicted"/>
<reference evidence="3 4" key="1">
    <citation type="submission" date="2019-11" db="EMBL/GenBank/DDBJ databases">
        <authorList>
            <person name="Dong K."/>
        </authorList>
    </citation>
    <scope>NUCLEOTIDE SEQUENCE [LARGE SCALE GENOMIC DNA]</scope>
    <source>
        <strain evidence="3 4">NBRC 112902</strain>
    </source>
</reference>
<feature type="region of interest" description="Disordered" evidence="1">
    <location>
        <begin position="203"/>
        <end position="255"/>
    </location>
</feature>
<feature type="compositionally biased region" description="Basic residues" evidence="1">
    <location>
        <begin position="302"/>
        <end position="316"/>
    </location>
</feature>
<evidence type="ECO:0000256" key="1">
    <source>
        <dbReference type="SAM" id="MobiDB-lite"/>
    </source>
</evidence>
<dbReference type="InterPro" id="IPR036390">
    <property type="entry name" value="WH_DNA-bd_sf"/>
</dbReference>
<accession>A0A844HXA2</accession>
<dbReference type="Gene3D" id="1.10.10.10">
    <property type="entry name" value="Winged helix-like DNA-binding domain superfamily/Winged helix DNA-binding domain"/>
    <property type="match status" value="1"/>
</dbReference>
<dbReference type="InterPro" id="IPR054052">
    <property type="entry name" value="Y16Q-like"/>
</dbReference>
<feature type="region of interest" description="Disordered" evidence="1">
    <location>
        <begin position="287"/>
        <end position="318"/>
    </location>
</feature>
<sequence>MKATMSPHEERMITEEKELAERVAKLGPFLDSGIYDDLPQQDRILLANQYSCMTGYLGILRQRIARISPPPKPQTEALTEKALTIEGSIKIPPIEDTHADIRRGARRTDHRFSLTPAPSDETPLDRVRSAPDANPQYFAAVGLIVLSGRGSTSHVQRTLGIGYNAAARLIERAESDGILAPPNEVGKREVLVGVGALAPPLQTPACPPSATGPDRSHAGNATCGPAKPVTSATPPRRPRNELTSPASRPHSCSYGHRHPDPAVWLAGSPPCPQGLARGRAAGAHEHLWPPRAELPRNGCRSPRGRHAAGRGPHHHPSSVAVSRRYAVPLRICALAHDRQRIIHQRGRRRMNHTFIGFADPPSFPVTCPTTDDRIKWITLIGQATNVPDLWEAQIPGVKNAAFVMKGSGAIIHDAFDTQSLIIPRALHWDALDYLCRMHVEGVWV</sequence>
<dbReference type="OrthoDB" id="9813793at2"/>
<dbReference type="Proteomes" id="UP000449846">
    <property type="component" value="Unassembled WGS sequence"/>
</dbReference>
<dbReference type="InterPro" id="IPR018541">
    <property type="entry name" value="Ftsk_gamma"/>
</dbReference>
<gene>
    <name evidence="3" type="ORF">GL300_23310</name>
</gene>
<feature type="domain" description="FtsK gamma" evidence="2">
    <location>
        <begin position="130"/>
        <end position="195"/>
    </location>
</feature>
<dbReference type="SUPFAM" id="SSF46785">
    <property type="entry name" value="Winged helix' DNA-binding domain"/>
    <property type="match status" value="1"/>
</dbReference>
<organism evidence="3 4">
    <name type="scientific">Paracoccus litorisediminis</name>
    <dbReference type="NCBI Taxonomy" id="2006130"/>
    <lineage>
        <taxon>Bacteria</taxon>
        <taxon>Pseudomonadati</taxon>
        <taxon>Pseudomonadota</taxon>
        <taxon>Alphaproteobacteria</taxon>
        <taxon>Rhodobacterales</taxon>
        <taxon>Paracoccaceae</taxon>
        <taxon>Paracoccus</taxon>
    </lineage>
</organism>
<name>A0A844HXA2_9RHOB</name>
<comment type="caution">
    <text evidence="3">The sequence shown here is derived from an EMBL/GenBank/DDBJ whole genome shotgun (WGS) entry which is preliminary data.</text>
</comment>
<evidence type="ECO:0000313" key="4">
    <source>
        <dbReference type="Proteomes" id="UP000449846"/>
    </source>
</evidence>
<protein>
    <recommendedName>
        <fullName evidence="2">FtsK gamma domain-containing protein</fullName>
    </recommendedName>
</protein>
<dbReference type="Pfam" id="PF09397">
    <property type="entry name" value="FtsK_gamma"/>
    <property type="match status" value="1"/>
</dbReference>
<dbReference type="AlphaFoldDB" id="A0A844HXA2"/>
<evidence type="ECO:0000313" key="3">
    <source>
        <dbReference type="EMBL" id="MTH62131.1"/>
    </source>
</evidence>
<evidence type="ECO:0000259" key="2">
    <source>
        <dbReference type="SMART" id="SM00843"/>
    </source>
</evidence>
<dbReference type="Pfam" id="PF21825">
    <property type="entry name" value="crAss001_48"/>
    <property type="match status" value="1"/>
</dbReference>
<dbReference type="EMBL" id="WMIG01000026">
    <property type="protein sequence ID" value="MTH62131.1"/>
    <property type="molecule type" value="Genomic_DNA"/>
</dbReference>
<dbReference type="SMART" id="SM00843">
    <property type="entry name" value="Ftsk_gamma"/>
    <property type="match status" value="1"/>
</dbReference>
<dbReference type="InterPro" id="IPR036388">
    <property type="entry name" value="WH-like_DNA-bd_sf"/>
</dbReference>